<dbReference type="EMBL" id="CP059671">
    <property type="protein sequence ID" value="QRW25598.1"/>
    <property type="molecule type" value="Genomic_DNA"/>
</dbReference>
<dbReference type="GeneID" id="67032953"/>
<proteinExistence type="predicted"/>
<dbReference type="RefSeq" id="XP_043185835.1">
    <property type="nucleotide sequence ID" value="XM_043330490.1"/>
</dbReference>
<name>A0A8H8P872_9AGAM</name>
<feature type="region of interest" description="Disordered" evidence="1">
    <location>
        <begin position="1"/>
        <end position="32"/>
    </location>
</feature>
<evidence type="ECO:0000256" key="1">
    <source>
        <dbReference type="SAM" id="MobiDB-lite"/>
    </source>
</evidence>
<accession>A0A8H8P872</accession>
<dbReference type="AlphaFoldDB" id="A0A8H8P872"/>
<feature type="compositionally biased region" description="Polar residues" evidence="1">
    <location>
        <begin position="9"/>
        <end position="22"/>
    </location>
</feature>
<sequence length="159" mass="17905">MSRKLRSRCNYNASKVPTTPKRQANKCKAPNTASRMEPKMLNKTIVEQAIVPARRVQLTFGTMPHGARDIRELQGPSLSGYNQPESPKLQNPFWVNMPGWRKGQVERIWSVATAKSLPQVLEPDSNQFYCQLYPLMHPIMAGASLGNISPTRGYSVCIY</sequence>
<gene>
    <name evidence="2" type="ORF">RhiXN_10674</name>
</gene>
<dbReference type="Proteomes" id="UP000650533">
    <property type="component" value="Chromosome 14"/>
</dbReference>
<reference evidence="2" key="1">
    <citation type="submission" date="2020-05" db="EMBL/GenBank/DDBJ databases">
        <title>Evolutionary and genomic comparisons of hybrid uninucleate and nonhybrid Rhizoctonia fungi.</title>
        <authorList>
            <person name="Li C."/>
            <person name="Chen X."/>
        </authorList>
    </citation>
    <scope>NUCLEOTIDE SEQUENCE</scope>
    <source>
        <strain evidence="2">AG-1 IA</strain>
    </source>
</reference>
<evidence type="ECO:0000313" key="2">
    <source>
        <dbReference type="EMBL" id="QRW25598.1"/>
    </source>
</evidence>
<dbReference type="KEGG" id="rsx:RhiXN_10674"/>
<evidence type="ECO:0000313" key="3">
    <source>
        <dbReference type="Proteomes" id="UP000650533"/>
    </source>
</evidence>
<protein>
    <submittedName>
        <fullName evidence="2">Uncharacterized protein</fullName>
    </submittedName>
</protein>
<organism evidence="2 3">
    <name type="scientific">Rhizoctonia solani</name>
    <dbReference type="NCBI Taxonomy" id="456999"/>
    <lineage>
        <taxon>Eukaryota</taxon>
        <taxon>Fungi</taxon>
        <taxon>Dikarya</taxon>
        <taxon>Basidiomycota</taxon>
        <taxon>Agaricomycotina</taxon>
        <taxon>Agaricomycetes</taxon>
        <taxon>Cantharellales</taxon>
        <taxon>Ceratobasidiaceae</taxon>
        <taxon>Rhizoctonia</taxon>
    </lineage>
</organism>